<dbReference type="KEGG" id="paca:ID47_05395"/>
<accession>A0A077AW66</accession>
<sequence>MVYYSSQLAARFTFFANNLTSTLKSSSSLKMLGSFMLLQVFSSGLVFAMEEKQEFQQFQDLYIQHRQLHQQLERKNQTGTSVEIDQLHQQLHEQQKSNKEADKLTTIGRFHLELHEQQRKNDINSQSTYH</sequence>
<keyword evidence="2" id="KW-1185">Reference proteome</keyword>
<proteinExistence type="predicted"/>
<evidence type="ECO:0000313" key="2">
    <source>
        <dbReference type="Proteomes" id="UP000028926"/>
    </source>
</evidence>
<dbReference type="AlphaFoldDB" id="A0A077AW66"/>
<dbReference type="EMBL" id="CP008941">
    <property type="protein sequence ID" value="AIK96294.1"/>
    <property type="molecule type" value="Genomic_DNA"/>
</dbReference>
<evidence type="ECO:0000313" key="1">
    <source>
        <dbReference type="EMBL" id="AIK96294.1"/>
    </source>
</evidence>
<reference evidence="1 2" key="1">
    <citation type="submission" date="2014-07" db="EMBL/GenBank/DDBJ databases">
        <title>Comparative genomic insights into amoeba endosymbionts belonging to the families of Holosporaceae and Candidatus Midichloriaceae within Rickettsiales.</title>
        <authorList>
            <person name="Wang Z."/>
            <person name="Wu M."/>
        </authorList>
    </citation>
    <scope>NUCLEOTIDE SEQUENCE [LARGE SCALE GENOMIC DNA]</scope>
    <source>
        <strain evidence="1">PRA3</strain>
    </source>
</reference>
<gene>
    <name evidence="1" type="ORF">ID47_05395</name>
</gene>
<dbReference type="HOGENOM" id="CLU_1934218_0_0_5"/>
<dbReference type="RefSeq" id="WP_038464584.1">
    <property type="nucleotide sequence ID" value="NZ_CP008941.1"/>
</dbReference>
<protein>
    <submittedName>
        <fullName evidence="1">Uncharacterized protein</fullName>
    </submittedName>
</protein>
<dbReference type="Proteomes" id="UP000028926">
    <property type="component" value="Chromosome"/>
</dbReference>
<organism evidence="1 2">
    <name type="scientific">Candidatus Odyssella acanthamoebae</name>
    <dbReference type="NCBI Taxonomy" id="91604"/>
    <lineage>
        <taxon>Bacteria</taxon>
        <taxon>Pseudomonadati</taxon>
        <taxon>Pseudomonadota</taxon>
        <taxon>Alphaproteobacteria</taxon>
        <taxon>Holosporales</taxon>
        <taxon>Candidatus Paracaedibacteraceae</taxon>
        <taxon>Candidatus Odyssella</taxon>
    </lineage>
</organism>
<name>A0A077AW66_9PROT</name>